<keyword evidence="4" id="KW-1185">Reference proteome</keyword>
<dbReference type="InterPro" id="IPR022063">
    <property type="entry name" value="Sex_determin_N"/>
</dbReference>
<evidence type="ECO:0000313" key="4">
    <source>
        <dbReference type="Proteomes" id="UP000786811"/>
    </source>
</evidence>
<gene>
    <name evidence="3" type="ORF">HICCMSTLAB_LOCUS372</name>
</gene>
<proteinExistence type="predicted"/>
<comment type="caution">
    <text evidence="3">The sequence shown here is derived from an EMBL/GenBank/DDBJ whole genome shotgun (WGS) entry which is preliminary data.</text>
</comment>
<name>A0A8J2EFA5_COTCN</name>
<protein>
    <submittedName>
        <fullName evidence="3">TransformerB</fullName>
    </submittedName>
</protein>
<feature type="domain" description="Complementary sex determination N-terminal" evidence="2">
    <location>
        <begin position="12"/>
        <end position="147"/>
    </location>
</feature>
<evidence type="ECO:0000259" key="2">
    <source>
        <dbReference type="Pfam" id="PF12278"/>
    </source>
</evidence>
<reference evidence="3" key="1">
    <citation type="submission" date="2021-04" db="EMBL/GenBank/DDBJ databases">
        <authorList>
            <person name="Chebbi M.A.C M."/>
        </authorList>
    </citation>
    <scope>NUCLEOTIDE SEQUENCE</scope>
</reference>
<evidence type="ECO:0000256" key="1">
    <source>
        <dbReference type="SAM" id="MobiDB-lite"/>
    </source>
</evidence>
<dbReference type="Pfam" id="PF12278">
    <property type="entry name" value="SDP_N"/>
    <property type="match status" value="1"/>
</dbReference>
<evidence type="ECO:0000313" key="3">
    <source>
        <dbReference type="EMBL" id="CAG5073429.1"/>
    </source>
</evidence>
<feature type="compositionally biased region" description="Basic and acidic residues" evidence="1">
    <location>
        <begin position="254"/>
        <end position="263"/>
    </location>
</feature>
<dbReference type="OrthoDB" id="8194777at2759"/>
<sequence length="334" mass="39141">MDEMKMGSREGRAKFLLNMKIRCEHERVNQMMIQKYEEARARKLSCSRSRNRYRSLSSFRSNNRNRRRSLENSCRQEIRCSLPHILDKSKKVSLLKGLKGARKSISPTKLKGIIVTIDRDISTTSPQLGSIKRDIVNLETDVVVMRRKGEGITPIFDRPELKTSDILISNDKNDDRRTIRHSYRSNERSSRDRKRDGSSSRGHRSRDRSNERSSLDRKRDGSSSRDHRSRYRSNERSSRDRKRDGSPRGHRSRDRSNKGSDRYGLSERISAHWAPPQFPIIMPYNRIPMAINPMMTTQHQNFFVSRMMPPMISPRGPMHPNFLQIPNYQDIKDL</sequence>
<organism evidence="3 4">
    <name type="scientific">Cotesia congregata</name>
    <name type="common">Parasitoid wasp</name>
    <name type="synonym">Apanteles congregatus</name>
    <dbReference type="NCBI Taxonomy" id="51543"/>
    <lineage>
        <taxon>Eukaryota</taxon>
        <taxon>Metazoa</taxon>
        <taxon>Ecdysozoa</taxon>
        <taxon>Arthropoda</taxon>
        <taxon>Hexapoda</taxon>
        <taxon>Insecta</taxon>
        <taxon>Pterygota</taxon>
        <taxon>Neoptera</taxon>
        <taxon>Endopterygota</taxon>
        <taxon>Hymenoptera</taxon>
        <taxon>Apocrita</taxon>
        <taxon>Ichneumonoidea</taxon>
        <taxon>Braconidae</taxon>
        <taxon>Microgastrinae</taxon>
        <taxon>Cotesia</taxon>
    </lineage>
</organism>
<dbReference type="AlphaFoldDB" id="A0A8J2EFA5"/>
<dbReference type="Proteomes" id="UP000786811">
    <property type="component" value="Unassembled WGS sequence"/>
</dbReference>
<feature type="compositionally biased region" description="Basic and acidic residues" evidence="1">
    <location>
        <begin position="207"/>
        <end position="247"/>
    </location>
</feature>
<feature type="compositionally biased region" description="Basic and acidic residues" evidence="1">
    <location>
        <begin position="184"/>
        <end position="198"/>
    </location>
</feature>
<dbReference type="EMBL" id="CAJNRD030001114">
    <property type="protein sequence ID" value="CAG5073429.1"/>
    <property type="molecule type" value="Genomic_DNA"/>
</dbReference>
<accession>A0A8J2EFA5</accession>
<feature type="region of interest" description="Disordered" evidence="1">
    <location>
        <begin position="167"/>
        <end position="263"/>
    </location>
</feature>